<keyword evidence="1" id="KW-0812">Transmembrane</keyword>
<dbReference type="RefSeq" id="WP_344139804.1">
    <property type="nucleotide sequence ID" value="NZ_BAAAQI010000001.1"/>
</dbReference>
<protein>
    <submittedName>
        <fullName evidence="2">Uncharacterized protein</fullName>
    </submittedName>
</protein>
<organism evidence="2 3">
    <name type="scientific">Streptomonospora arabica</name>
    <dbReference type="NCBI Taxonomy" id="412417"/>
    <lineage>
        <taxon>Bacteria</taxon>
        <taxon>Bacillati</taxon>
        <taxon>Actinomycetota</taxon>
        <taxon>Actinomycetes</taxon>
        <taxon>Streptosporangiales</taxon>
        <taxon>Nocardiopsidaceae</taxon>
        <taxon>Streptomonospora</taxon>
    </lineage>
</organism>
<dbReference type="Proteomes" id="UP001595858">
    <property type="component" value="Unassembled WGS sequence"/>
</dbReference>
<evidence type="ECO:0000256" key="1">
    <source>
        <dbReference type="SAM" id="Phobius"/>
    </source>
</evidence>
<proteinExistence type="predicted"/>
<keyword evidence="1" id="KW-1133">Transmembrane helix</keyword>
<reference evidence="3" key="1">
    <citation type="journal article" date="2019" name="Int. J. Syst. Evol. Microbiol.">
        <title>The Global Catalogue of Microorganisms (GCM) 10K type strain sequencing project: providing services to taxonomists for standard genome sequencing and annotation.</title>
        <authorList>
            <consortium name="The Broad Institute Genomics Platform"/>
            <consortium name="The Broad Institute Genome Sequencing Center for Infectious Disease"/>
            <person name="Wu L."/>
            <person name="Ma J."/>
        </authorList>
    </citation>
    <scope>NUCLEOTIDE SEQUENCE [LARGE SCALE GENOMIC DNA]</scope>
    <source>
        <strain evidence="3">CGMCC 4.7304</strain>
    </source>
</reference>
<comment type="caution">
    <text evidence="2">The sequence shown here is derived from an EMBL/GenBank/DDBJ whole genome shotgun (WGS) entry which is preliminary data.</text>
</comment>
<accession>A0ABV9SIK9</accession>
<sequence length="62" mass="6429">MRRLNRLTAYLASRLTPGPSRSDAGYSTEAVLVIALLATLALGALALISGAVLSKAESITLE</sequence>
<keyword evidence="1" id="KW-0472">Membrane</keyword>
<evidence type="ECO:0000313" key="2">
    <source>
        <dbReference type="EMBL" id="MFC4866300.1"/>
    </source>
</evidence>
<evidence type="ECO:0000313" key="3">
    <source>
        <dbReference type="Proteomes" id="UP001595858"/>
    </source>
</evidence>
<keyword evidence="3" id="KW-1185">Reference proteome</keyword>
<feature type="transmembrane region" description="Helical" evidence="1">
    <location>
        <begin position="32"/>
        <end position="53"/>
    </location>
</feature>
<name>A0ABV9SIK9_9ACTN</name>
<dbReference type="EMBL" id="JBHSIY010000006">
    <property type="protein sequence ID" value="MFC4866300.1"/>
    <property type="molecule type" value="Genomic_DNA"/>
</dbReference>
<gene>
    <name evidence="2" type="ORF">ACFPCZ_06630</name>
</gene>